<evidence type="ECO:0000256" key="1">
    <source>
        <dbReference type="SAM" id="MobiDB-lite"/>
    </source>
</evidence>
<feature type="region of interest" description="Disordered" evidence="1">
    <location>
        <begin position="220"/>
        <end position="334"/>
    </location>
</feature>
<feature type="compositionally biased region" description="Acidic residues" evidence="1">
    <location>
        <begin position="323"/>
        <end position="334"/>
    </location>
</feature>
<sequence length="345" mass="37646">MESAVTAMSALSLSDLRAAVAKMPQELYDQIKNEVFTAKPGVVYFTAPNIHYSAELPANSSHYDPKLLHVDHATREMYARSYYGEGMQFWFEYIKSIDAQPHANWLCMLGHAHRAYLPTVILLNPGAVSLPPQIIARCARASLTVLAGLPVANAKNLFVRVHGEIFGNEAKYVAKRYGGFKWEVQWPDEMSQEDISRVYALERAEVDRVMNDRHLEDIETAEASGDAGAHEAETDRGGSEQGDEPDRDETIEDSGAAGDGGEEGGDGGDDAKKGGSGEDDGEDHAKKGGSGEAGGEDDETDGEDDEADGDDDGTDGMGGVYDAEGEWEYDLEDRDFEDIEFDIYD</sequence>
<name>A0A2D3VD88_9PEZI</name>
<dbReference type="Proteomes" id="UP000225277">
    <property type="component" value="Unassembled WGS sequence"/>
</dbReference>
<keyword evidence="3" id="KW-1185">Reference proteome</keyword>
<dbReference type="GeneID" id="35602736"/>
<feature type="compositionally biased region" description="Acidic residues" evidence="1">
    <location>
        <begin position="294"/>
        <end position="314"/>
    </location>
</feature>
<proteinExistence type="predicted"/>
<reference evidence="2 3" key="1">
    <citation type="submission" date="2016-03" db="EMBL/GenBank/DDBJ databases">
        <authorList>
            <person name="Ploux O."/>
        </authorList>
    </citation>
    <scope>NUCLEOTIDE SEQUENCE [LARGE SCALE GENOMIC DNA]</scope>
    <source>
        <strain evidence="2 3">URUG2</strain>
    </source>
</reference>
<dbReference type="AlphaFoldDB" id="A0A2D3VD88"/>
<protein>
    <submittedName>
        <fullName evidence="2">Uncharacterized protein</fullName>
    </submittedName>
</protein>
<evidence type="ECO:0000313" key="3">
    <source>
        <dbReference type="Proteomes" id="UP000225277"/>
    </source>
</evidence>
<organism evidence="2 3">
    <name type="scientific">Ramularia collo-cygni</name>
    <dbReference type="NCBI Taxonomy" id="112498"/>
    <lineage>
        <taxon>Eukaryota</taxon>
        <taxon>Fungi</taxon>
        <taxon>Dikarya</taxon>
        <taxon>Ascomycota</taxon>
        <taxon>Pezizomycotina</taxon>
        <taxon>Dothideomycetes</taxon>
        <taxon>Dothideomycetidae</taxon>
        <taxon>Mycosphaerellales</taxon>
        <taxon>Mycosphaerellaceae</taxon>
        <taxon>Ramularia</taxon>
    </lineage>
</organism>
<feature type="compositionally biased region" description="Basic and acidic residues" evidence="1">
    <location>
        <begin position="228"/>
        <end position="238"/>
    </location>
</feature>
<accession>A0A2D3VD88</accession>
<dbReference type="RefSeq" id="XP_023628645.1">
    <property type="nucleotide sequence ID" value="XM_023772877.1"/>
</dbReference>
<evidence type="ECO:0000313" key="2">
    <source>
        <dbReference type="EMBL" id="CZT21756.1"/>
    </source>
</evidence>
<dbReference type="EMBL" id="FJUY01000012">
    <property type="protein sequence ID" value="CZT21756.1"/>
    <property type="molecule type" value="Genomic_DNA"/>
</dbReference>
<gene>
    <name evidence="2" type="ORF">RCC_07621</name>
</gene>
<feature type="compositionally biased region" description="Acidic residues" evidence="1">
    <location>
        <begin position="241"/>
        <end position="252"/>
    </location>
</feature>